<dbReference type="PANTHER" id="PTHR43489">
    <property type="entry name" value="ISOMERASE"/>
    <property type="match status" value="1"/>
</dbReference>
<gene>
    <name evidence="5" type="ORF">IQ24_00582</name>
</gene>
<reference evidence="5 6" key="1">
    <citation type="journal article" date="2015" name="Stand. Genomic Sci.">
        <title>Genomic Encyclopedia of Bacterial and Archaeal Type Strains, Phase III: the genomes of soil and plant-associated and newly described type strains.</title>
        <authorList>
            <person name="Whitman W.B."/>
            <person name="Woyke T."/>
            <person name="Klenk H.P."/>
            <person name="Zhou Y."/>
            <person name="Lilburn T.G."/>
            <person name="Beck B.J."/>
            <person name="De Vos P."/>
            <person name="Vandamme P."/>
            <person name="Eisen J.A."/>
            <person name="Garrity G."/>
            <person name="Hugenholtz P."/>
            <person name="Kyrpides N.C."/>
        </authorList>
    </citation>
    <scope>NUCLEOTIDE SEQUENCE [LARGE SCALE GENOMIC DNA]</scope>
    <source>
        <strain evidence="5 6">CGMCC 1.5364</strain>
    </source>
</reference>
<dbReference type="GO" id="GO:0008903">
    <property type="term" value="F:hydroxypyruvate isomerase activity"/>
    <property type="evidence" value="ECO:0007669"/>
    <property type="project" value="TreeGrafter"/>
</dbReference>
<comment type="caution">
    <text evidence="5">The sequence shown here is derived from an EMBL/GenBank/DDBJ whole genome shotgun (WGS) entry which is preliminary data.</text>
</comment>
<organism evidence="5 6">
    <name type="scientific">Paracoccus sulfuroxidans</name>
    <dbReference type="NCBI Taxonomy" id="384678"/>
    <lineage>
        <taxon>Bacteria</taxon>
        <taxon>Pseudomonadati</taxon>
        <taxon>Pseudomonadota</taxon>
        <taxon>Alphaproteobacteria</taxon>
        <taxon>Rhodobacterales</taxon>
        <taxon>Paracoccaceae</taxon>
        <taxon>Paracoccus</taxon>
    </lineage>
</organism>
<dbReference type="EMBL" id="VLKU01000002">
    <property type="protein sequence ID" value="TWI36799.1"/>
    <property type="molecule type" value="Genomic_DNA"/>
</dbReference>
<evidence type="ECO:0000256" key="3">
    <source>
        <dbReference type="PIRSR" id="PIRSR006241-50"/>
    </source>
</evidence>
<dbReference type="InterPro" id="IPR050417">
    <property type="entry name" value="Sugar_Epim/Isomerase"/>
</dbReference>
<evidence type="ECO:0000259" key="4">
    <source>
        <dbReference type="Pfam" id="PF01261"/>
    </source>
</evidence>
<dbReference type="RefSeq" id="WP_145396249.1">
    <property type="nucleotide sequence ID" value="NZ_VLKU01000002.1"/>
</dbReference>
<name>A0A562NXA3_9RHOB</name>
<protein>
    <submittedName>
        <fullName evidence="5">Hydroxypyruvate isomerase</fullName>
    </submittedName>
</protein>
<evidence type="ECO:0000313" key="6">
    <source>
        <dbReference type="Proteomes" id="UP000316225"/>
    </source>
</evidence>
<feature type="active site" description="Proton donor/acceptor" evidence="3">
    <location>
        <position position="137"/>
    </location>
</feature>
<feature type="active site" description="Proton donor/acceptor" evidence="3">
    <location>
        <position position="233"/>
    </location>
</feature>
<dbReference type="OrthoDB" id="9786584at2"/>
<dbReference type="Gene3D" id="3.20.20.150">
    <property type="entry name" value="Divalent-metal-dependent TIM barrel enzymes"/>
    <property type="match status" value="1"/>
</dbReference>
<dbReference type="GO" id="GO:0046487">
    <property type="term" value="P:glyoxylate metabolic process"/>
    <property type="evidence" value="ECO:0007669"/>
    <property type="project" value="TreeGrafter"/>
</dbReference>
<dbReference type="PIRSF" id="PIRSF006241">
    <property type="entry name" value="HyI"/>
    <property type="match status" value="1"/>
</dbReference>
<dbReference type="Proteomes" id="UP000316225">
    <property type="component" value="Unassembled WGS sequence"/>
</dbReference>
<dbReference type="PANTHER" id="PTHR43489:SF6">
    <property type="entry name" value="HYDROXYPYRUVATE ISOMERASE-RELATED"/>
    <property type="match status" value="1"/>
</dbReference>
<dbReference type="InterPro" id="IPR036237">
    <property type="entry name" value="Xyl_isomerase-like_sf"/>
</dbReference>
<keyword evidence="1 2" id="KW-0413">Isomerase</keyword>
<dbReference type="AlphaFoldDB" id="A0A562NXA3"/>
<sequence length="256" mass="28359">MSRYAANLTYLFTELPMPQRFAAARRAGFEGIEILFPYDLTVKELSTCARDAGLEFILMSTPPPNWAGGPRGFAAEPGNEARFRKDFDRALMFAQGLHARHIHVMAGKAQGARAHQTLVENLRWATARAPHASLTIEPVCAADDPEAFLTCFDQAAGIIAEVAAPNLGLQFDTYQAHRIHGDIMAVWERHGHLVRHIQIAGSHDDEPFHDSICTAEFIRAVEASGYRGWVGAEYKPSTAITSEGLNWMHQRPMLGH</sequence>
<evidence type="ECO:0000313" key="5">
    <source>
        <dbReference type="EMBL" id="TWI36799.1"/>
    </source>
</evidence>
<dbReference type="SUPFAM" id="SSF51658">
    <property type="entry name" value="Xylose isomerase-like"/>
    <property type="match status" value="1"/>
</dbReference>
<proteinExistence type="inferred from homology"/>
<evidence type="ECO:0000256" key="1">
    <source>
        <dbReference type="ARBA" id="ARBA00023235"/>
    </source>
</evidence>
<dbReference type="InterPro" id="IPR013022">
    <property type="entry name" value="Xyl_isomerase-like_TIM-brl"/>
</dbReference>
<keyword evidence="6" id="KW-1185">Reference proteome</keyword>
<accession>A0A562NXA3</accession>
<comment type="similarity">
    <text evidence="2">Belongs to the hyi family.</text>
</comment>
<feature type="domain" description="Xylose isomerase-like TIM barrel" evidence="4">
    <location>
        <begin position="21"/>
        <end position="249"/>
    </location>
</feature>
<dbReference type="InterPro" id="IPR026040">
    <property type="entry name" value="HyI-like"/>
</dbReference>
<dbReference type="Pfam" id="PF01261">
    <property type="entry name" value="AP_endonuc_2"/>
    <property type="match status" value="1"/>
</dbReference>
<evidence type="ECO:0000256" key="2">
    <source>
        <dbReference type="PIRNR" id="PIRNR006241"/>
    </source>
</evidence>
<keyword evidence="5" id="KW-0670">Pyruvate</keyword>